<dbReference type="RefSeq" id="WP_313794683.1">
    <property type="nucleotide sequence ID" value="NZ_CP102453.1"/>
</dbReference>
<keyword evidence="2" id="KW-1185">Reference proteome</keyword>
<dbReference type="EMBL" id="CP102453">
    <property type="protein sequence ID" value="UUX35190.1"/>
    <property type="molecule type" value="Genomic_DNA"/>
</dbReference>
<protein>
    <submittedName>
        <fullName evidence="1">Uncharacterized protein</fullName>
    </submittedName>
</protein>
<sequence>MVICRTSIVDEGRQVRLADFPRKRRPTNWGNKAYMVICRTSIVEGVLELFAGIGGV</sequence>
<name>A0ABY5P9Z3_9LACT</name>
<dbReference type="Proteomes" id="UP001315967">
    <property type="component" value="Chromosome"/>
</dbReference>
<proteinExistence type="predicted"/>
<accession>A0ABY5P9Z3</accession>
<gene>
    <name evidence="1" type="ORF">NRE15_05985</name>
</gene>
<organism evidence="1 2">
    <name type="scientific">Fundicoccus culcitae</name>
    <dbReference type="NCBI Taxonomy" id="2969821"/>
    <lineage>
        <taxon>Bacteria</taxon>
        <taxon>Bacillati</taxon>
        <taxon>Bacillota</taxon>
        <taxon>Bacilli</taxon>
        <taxon>Lactobacillales</taxon>
        <taxon>Aerococcaceae</taxon>
        <taxon>Fundicoccus</taxon>
    </lineage>
</organism>
<evidence type="ECO:0000313" key="1">
    <source>
        <dbReference type="EMBL" id="UUX35190.1"/>
    </source>
</evidence>
<reference evidence="1 2" key="1">
    <citation type="submission" date="2022-08" db="EMBL/GenBank/DDBJ databases">
        <title>Aerococcaceae sp. nov isolated from spoiled eye mask.</title>
        <authorList>
            <person name="Zhou G."/>
            <person name="Xie X.-B."/>
            <person name="Shi Q.-S."/>
            <person name="Wang Y.-S."/>
            <person name="Wen X."/>
            <person name="Peng H."/>
            <person name="Yang X.-J."/>
            <person name="Tao H.-B."/>
            <person name="Huang X.-M."/>
        </authorList>
    </citation>
    <scope>NUCLEOTIDE SEQUENCE [LARGE SCALE GENOMIC DNA]</scope>
    <source>
        <strain evidence="2">DM20194951</strain>
    </source>
</reference>
<evidence type="ECO:0000313" key="2">
    <source>
        <dbReference type="Proteomes" id="UP001315967"/>
    </source>
</evidence>